<sequence length="289" mass="32276">MPKICAGEKDCDFADGYPRAGFGPCCHGLREPHPAAKENGIHEAKSQIWQAALPVREPLTMGLVKRNCVVLFRFASRWTGLVAMIVLLAATGTQAQMRPVVSPRIVSYKPGSYQLLDGKWYAAELYTYSSDAVRVRNPTNKFTVELGPDEVRQFVLEQDTFSVLLNVPIPGQREVLRGFAKNLYRYGNFRLLEFRHTSSLASSLLMGPRPLNVRTATPIESSLLVQPRGGNAVRVPSSRGAFEKAMLPLFEDCPEVAEKIKRGKWGQQHMKNILLAYAQWQQTSSKPSE</sequence>
<evidence type="ECO:0000313" key="2">
    <source>
        <dbReference type="Proteomes" id="UP001211005"/>
    </source>
</evidence>
<reference evidence="1 2" key="1">
    <citation type="submission" date="2022-12" db="EMBL/GenBank/DDBJ databases">
        <title>Hymenobacter canadensis sp. nov. isolated from lake water of the Cambridge Bay, Canada.</title>
        <authorList>
            <person name="Kim W.H."/>
            <person name="Lee Y.M."/>
        </authorList>
    </citation>
    <scope>NUCLEOTIDE SEQUENCE [LARGE SCALE GENOMIC DNA]</scope>
    <source>
        <strain evidence="1 2">PAMC 29467</strain>
    </source>
</reference>
<evidence type="ECO:0000313" key="1">
    <source>
        <dbReference type="EMBL" id="WBA41809.1"/>
    </source>
</evidence>
<dbReference type="Proteomes" id="UP001211005">
    <property type="component" value="Chromosome"/>
</dbReference>
<name>A0ABY7LN02_9BACT</name>
<organism evidence="1 2">
    <name type="scientific">Hymenobacter canadensis</name>
    <dbReference type="NCBI Taxonomy" id="2999067"/>
    <lineage>
        <taxon>Bacteria</taxon>
        <taxon>Pseudomonadati</taxon>
        <taxon>Bacteroidota</taxon>
        <taxon>Cytophagia</taxon>
        <taxon>Cytophagales</taxon>
        <taxon>Hymenobacteraceae</taxon>
        <taxon>Hymenobacter</taxon>
    </lineage>
</organism>
<gene>
    <name evidence="1" type="ORF">O3303_18610</name>
</gene>
<dbReference type="RefSeq" id="WP_269559868.1">
    <property type="nucleotide sequence ID" value="NZ_CP114767.1"/>
</dbReference>
<evidence type="ECO:0008006" key="3">
    <source>
        <dbReference type="Google" id="ProtNLM"/>
    </source>
</evidence>
<protein>
    <recommendedName>
        <fullName evidence="3">DUF4468 domain-containing protein</fullName>
    </recommendedName>
</protein>
<dbReference type="EMBL" id="CP114767">
    <property type="protein sequence ID" value="WBA41809.1"/>
    <property type="molecule type" value="Genomic_DNA"/>
</dbReference>
<keyword evidence="2" id="KW-1185">Reference proteome</keyword>
<proteinExistence type="predicted"/>
<accession>A0ABY7LN02</accession>